<sequence>MRDILEYRKTSLEFRRLASNALNTNYTEGNLHLIRLQIYIDGNNLIRETIKNKRY</sequence>
<evidence type="ECO:0000313" key="1">
    <source>
        <dbReference type="EMBL" id="MFL0198697.1"/>
    </source>
</evidence>
<gene>
    <name evidence="1" type="ORF">ACJDU8_24535</name>
</gene>
<evidence type="ECO:0000313" key="2">
    <source>
        <dbReference type="Proteomes" id="UP001623660"/>
    </source>
</evidence>
<dbReference type="RefSeq" id="WP_406794811.1">
    <property type="nucleotide sequence ID" value="NZ_JBJHZX010000080.1"/>
</dbReference>
<protein>
    <submittedName>
        <fullName evidence="1">Uncharacterized protein</fullName>
    </submittedName>
</protein>
<proteinExistence type="predicted"/>
<dbReference type="EMBL" id="JBJHZX010000080">
    <property type="protein sequence ID" value="MFL0198697.1"/>
    <property type="molecule type" value="Genomic_DNA"/>
</dbReference>
<keyword evidence="2" id="KW-1185">Reference proteome</keyword>
<reference evidence="1 2" key="1">
    <citation type="submission" date="2024-11" db="EMBL/GenBank/DDBJ databases">
        <authorList>
            <person name="Heng Y.C."/>
            <person name="Lim A.C.H."/>
            <person name="Lee J.K.Y."/>
            <person name="Kittelmann S."/>
        </authorList>
    </citation>
    <scope>NUCLEOTIDE SEQUENCE [LARGE SCALE GENOMIC DNA]</scope>
    <source>
        <strain evidence="1 2">WILCCON 0269</strain>
    </source>
</reference>
<name>A0ABW8SRL2_9CLOT</name>
<accession>A0ABW8SRL2</accession>
<dbReference type="Proteomes" id="UP001623660">
    <property type="component" value="Unassembled WGS sequence"/>
</dbReference>
<organism evidence="1 2">
    <name type="scientific">Candidatus Clostridium eludens</name>
    <dbReference type="NCBI Taxonomy" id="3381663"/>
    <lineage>
        <taxon>Bacteria</taxon>
        <taxon>Bacillati</taxon>
        <taxon>Bacillota</taxon>
        <taxon>Clostridia</taxon>
        <taxon>Eubacteriales</taxon>
        <taxon>Clostridiaceae</taxon>
        <taxon>Clostridium</taxon>
    </lineage>
</organism>
<comment type="caution">
    <text evidence="1">The sequence shown here is derived from an EMBL/GenBank/DDBJ whole genome shotgun (WGS) entry which is preliminary data.</text>
</comment>